<accession>A0ACC0AKM6</accession>
<proteinExistence type="predicted"/>
<name>A0ACC0AKM6_CATRO</name>
<gene>
    <name evidence="1" type="ORF">M9H77_20042</name>
</gene>
<protein>
    <submittedName>
        <fullName evidence="1">Uncharacterized protein</fullName>
    </submittedName>
</protein>
<evidence type="ECO:0000313" key="1">
    <source>
        <dbReference type="EMBL" id="KAI5660719.1"/>
    </source>
</evidence>
<dbReference type="Proteomes" id="UP001060085">
    <property type="component" value="Linkage Group LG05"/>
</dbReference>
<dbReference type="EMBL" id="CM044705">
    <property type="protein sequence ID" value="KAI5660719.1"/>
    <property type="molecule type" value="Genomic_DNA"/>
</dbReference>
<keyword evidence="2" id="KW-1185">Reference proteome</keyword>
<comment type="caution">
    <text evidence="1">The sequence shown here is derived from an EMBL/GenBank/DDBJ whole genome shotgun (WGS) entry which is preliminary data.</text>
</comment>
<organism evidence="1 2">
    <name type="scientific">Catharanthus roseus</name>
    <name type="common">Madagascar periwinkle</name>
    <name type="synonym">Vinca rosea</name>
    <dbReference type="NCBI Taxonomy" id="4058"/>
    <lineage>
        <taxon>Eukaryota</taxon>
        <taxon>Viridiplantae</taxon>
        <taxon>Streptophyta</taxon>
        <taxon>Embryophyta</taxon>
        <taxon>Tracheophyta</taxon>
        <taxon>Spermatophyta</taxon>
        <taxon>Magnoliopsida</taxon>
        <taxon>eudicotyledons</taxon>
        <taxon>Gunneridae</taxon>
        <taxon>Pentapetalae</taxon>
        <taxon>asterids</taxon>
        <taxon>lamiids</taxon>
        <taxon>Gentianales</taxon>
        <taxon>Apocynaceae</taxon>
        <taxon>Rauvolfioideae</taxon>
        <taxon>Vinceae</taxon>
        <taxon>Catharanthinae</taxon>
        <taxon>Catharanthus</taxon>
    </lineage>
</organism>
<evidence type="ECO:0000313" key="2">
    <source>
        <dbReference type="Proteomes" id="UP001060085"/>
    </source>
</evidence>
<sequence length="361" mass="40412">MERNFHVKEELVAAGNAGVGVTTPEMSVEDAYVSGFFPELSFQSVLRPLSLTLANFSAYDGEGVSFHSQCQTSAVASSSPVRRCFLGEEFPKMETWSRRREVLDQRLKMPTIEEGSFNTKEFAFELLKLNSGATNDAATAAAFSEPLINFFTSSPPTSPSLCVIDGTDFTGHFSHLPQPQITGSDNKHIFYLQYPTESSSSSSFSQNQIKSSPMTMKRSPPQNRAAAVARHRRQKISDKMRSLEKLLPWNKRMDMAKVLEEAYKYVKFLQAQIRVLQSMPVYSTDSYSSSIANENLDEFGCGVLARLNRQQLLEVVMNSPVAQTVLYSRGYCVYSMEQLLLLKKMAEKAALEQMLFSSVQN</sequence>
<reference evidence="2" key="1">
    <citation type="journal article" date="2023" name="Nat. Plants">
        <title>Single-cell RNA sequencing provides a high-resolution roadmap for understanding the multicellular compartmentation of specialized metabolism.</title>
        <authorList>
            <person name="Sun S."/>
            <person name="Shen X."/>
            <person name="Li Y."/>
            <person name="Li Y."/>
            <person name="Wang S."/>
            <person name="Li R."/>
            <person name="Zhang H."/>
            <person name="Shen G."/>
            <person name="Guo B."/>
            <person name="Wei J."/>
            <person name="Xu J."/>
            <person name="St-Pierre B."/>
            <person name="Chen S."/>
            <person name="Sun C."/>
        </authorList>
    </citation>
    <scope>NUCLEOTIDE SEQUENCE [LARGE SCALE GENOMIC DNA]</scope>
</reference>